<dbReference type="InterPro" id="IPR000120">
    <property type="entry name" value="Amidase"/>
</dbReference>
<dbReference type="Gene3D" id="3.90.1300.10">
    <property type="entry name" value="Amidase signature (AS) domain"/>
    <property type="match status" value="1"/>
</dbReference>
<dbReference type="EMBL" id="JACEZT010000001">
    <property type="protein sequence ID" value="MBA5635755.1"/>
    <property type="molecule type" value="Genomic_DNA"/>
</dbReference>
<accession>A0A7W2ENM6</accession>
<sequence>MTKQHKSGGLDELCHLSATEALRLFRARDLSPVELLEACQARADRLEPQLNCFSAQRREAALTAAREAERVYGQRSATPRLLEGLPTALKNEHTLVGWTTTKGSWLVGDAPDTVNAPITQRLLDAGAVIHAQTNVPEFYMAGFTRSARHGVTRNPWNPAMTPGGSSGGSGAALAAGLTTLASGSDIGGSIRIPASYCGVVGLKPSYGRVPVTPIAYALNTMNHIGPMARTVADCALMFNAVNGPHVADPAAISPALELPLAFEPVRGMRIALSYDLGYCQVHPEVRAALDDVVAVLRGQGAVVEEVALGWGEWVAEALDHRLGFETGREFAARILNQEKETSDYIRSFAAAGLQVTGEQYLASQTAIGRMYDTMAGIMGRYDALICPTMAGTGSSAEGQADSTALLHQDAMTYPFNLLSRHPVLNVPSGIAGNGVPTGVQIVGRPYDEPTAFRIGAALEAALWQGRRPALDGNHTSGAH</sequence>
<gene>
    <name evidence="3" type="ORF">H3H37_01635</name>
</gene>
<dbReference type="InterPro" id="IPR036928">
    <property type="entry name" value="AS_sf"/>
</dbReference>
<dbReference type="Proteomes" id="UP000534388">
    <property type="component" value="Unassembled WGS sequence"/>
</dbReference>
<dbReference type="Pfam" id="PF01425">
    <property type="entry name" value="Amidase"/>
    <property type="match status" value="1"/>
</dbReference>
<name>A0A7W2ENM6_9BURK</name>
<organism evidence="3 4">
    <name type="scientific">Rugamonas brunnea</name>
    <dbReference type="NCBI Taxonomy" id="2758569"/>
    <lineage>
        <taxon>Bacteria</taxon>
        <taxon>Pseudomonadati</taxon>
        <taxon>Pseudomonadota</taxon>
        <taxon>Betaproteobacteria</taxon>
        <taxon>Burkholderiales</taxon>
        <taxon>Oxalobacteraceae</taxon>
        <taxon>Telluria group</taxon>
        <taxon>Rugamonas</taxon>
    </lineage>
</organism>
<dbReference type="RefSeq" id="WP_182159422.1">
    <property type="nucleotide sequence ID" value="NZ_JACEZT010000001.1"/>
</dbReference>
<proteinExistence type="inferred from homology"/>
<evidence type="ECO:0000313" key="3">
    <source>
        <dbReference type="EMBL" id="MBA5635755.1"/>
    </source>
</evidence>
<reference evidence="3 4" key="1">
    <citation type="submission" date="2020-07" db="EMBL/GenBank/DDBJ databases">
        <title>Novel species isolated from subtropical streams in China.</title>
        <authorList>
            <person name="Lu H."/>
        </authorList>
    </citation>
    <scope>NUCLEOTIDE SEQUENCE [LARGE SCALE GENOMIC DNA]</scope>
    <source>
        <strain evidence="3 4">LX20W</strain>
    </source>
</reference>
<dbReference type="InterPro" id="IPR023631">
    <property type="entry name" value="Amidase_dom"/>
</dbReference>
<feature type="domain" description="Amidase" evidence="2">
    <location>
        <begin position="34"/>
        <end position="450"/>
    </location>
</feature>
<evidence type="ECO:0000313" key="4">
    <source>
        <dbReference type="Proteomes" id="UP000534388"/>
    </source>
</evidence>
<evidence type="ECO:0000259" key="2">
    <source>
        <dbReference type="Pfam" id="PF01425"/>
    </source>
</evidence>
<comment type="caution">
    <text evidence="3">The sequence shown here is derived from an EMBL/GenBank/DDBJ whole genome shotgun (WGS) entry which is preliminary data.</text>
</comment>
<dbReference type="PANTHER" id="PTHR11895">
    <property type="entry name" value="TRANSAMIDASE"/>
    <property type="match status" value="1"/>
</dbReference>
<keyword evidence="4" id="KW-1185">Reference proteome</keyword>
<comment type="similarity">
    <text evidence="1">Belongs to the amidase family.</text>
</comment>
<protein>
    <submittedName>
        <fullName evidence="3">Amidase</fullName>
    </submittedName>
</protein>
<dbReference type="PANTHER" id="PTHR11895:SF7">
    <property type="entry name" value="GLUTAMYL-TRNA(GLN) AMIDOTRANSFERASE SUBUNIT A, MITOCHONDRIAL"/>
    <property type="match status" value="1"/>
</dbReference>
<dbReference type="PROSITE" id="PS00571">
    <property type="entry name" value="AMIDASES"/>
    <property type="match status" value="1"/>
</dbReference>
<dbReference type="AlphaFoldDB" id="A0A7W2ENM6"/>
<dbReference type="InterPro" id="IPR020556">
    <property type="entry name" value="Amidase_CS"/>
</dbReference>
<dbReference type="GO" id="GO:0003824">
    <property type="term" value="F:catalytic activity"/>
    <property type="evidence" value="ECO:0007669"/>
    <property type="project" value="InterPro"/>
</dbReference>
<evidence type="ECO:0000256" key="1">
    <source>
        <dbReference type="ARBA" id="ARBA00009199"/>
    </source>
</evidence>
<dbReference type="SUPFAM" id="SSF75304">
    <property type="entry name" value="Amidase signature (AS) enzymes"/>
    <property type="match status" value="1"/>
</dbReference>